<proteinExistence type="predicted"/>
<evidence type="ECO:0000313" key="1">
    <source>
        <dbReference type="EMBL" id="KAH7681343.1"/>
    </source>
</evidence>
<dbReference type="Proteomes" id="UP000827976">
    <property type="component" value="Chromosome 5"/>
</dbReference>
<keyword evidence="1" id="KW-0378">Hydrolase</keyword>
<keyword evidence="1" id="KW-0326">Glycosidase</keyword>
<sequence length="382" mass="42698">MNLLMTCLALFLSLQALPCTPCKFPAIINLGDSNSDTGGLSATFSLVRSPYGETFFDMPAGRYSDGRLIIDFIAKSFGLPYLSAYLDSLGTNFRHGANFATAASTIMQQSVPLNKGGYSPFSLQVQLAQFSQFKSRSRIIAKKGKVFKSLMPKKDYFKKALYTIDIGQNDLTELFFSNQSADDYIPLTMKVFSDVVKKVYKHGGRHFWIHNTGPLGCLTYVLLRRPSSSRELDSVGCAMIFNKLAQKFNEMLNETVTQFRKDLPSATIIYVDVYTAKYNLFRKAEKYGFEKPLRTCCGYGGGDYNFAFNVRCGDKGIVEGEEVLLGKSCSHPEKSIIWDGIHYTEAANKWVFNEIATGKYSHPSLPLCKMLEQSGTERRSVA</sequence>
<comment type="caution">
    <text evidence="1">The sequence shown here is derived from an EMBL/GenBank/DDBJ whole genome shotgun (WGS) entry which is preliminary data.</text>
</comment>
<accession>A0ACB7W1N8</accession>
<keyword evidence="2" id="KW-1185">Reference proteome</keyword>
<organism evidence="1 2">
    <name type="scientific">Dioscorea alata</name>
    <name type="common">Purple yam</name>
    <dbReference type="NCBI Taxonomy" id="55571"/>
    <lineage>
        <taxon>Eukaryota</taxon>
        <taxon>Viridiplantae</taxon>
        <taxon>Streptophyta</taxon>
        <taxon>Embryophyta</taxon>
        <taxon>Tracheophyta</taxon>
        <taxon>Spermatophyta</taxon>
        <taxon>Magnoliopsida</taxon>
        <taxon>Liliopsida</taxon>
        <taxon>Dioscoreales</taxon>
        <taxon>Dioscoreaceae</taxon>
        <taxon>Dioscorea</taxon>
    </lineage>
</organism>
<dbReference type="EC" id="3.2.1.51" evidence="1"/>
<dbReference type="EMBL" id="CM037015">
    <property type="protein sequence ID" value="KAH7681343.1"/>
    <property type="molecule type" value="Genomic_DNA"/>
</dbReference>
<name>A0ACB7W1N8_DIOAL</name>
<protein>
    <submittedName>
        <fullName evidence="1">GDSL lipase/esterase protein</fullName>
        <ecNumber evidence="1">3.2.1.51</ecNumber>
    </submittedName>
</protein>
<evidence type="ECO:0000313" key="2">
    <source>
        <dbReference type="Proteomes" id="UP000827976"/>
    </source>
</evidence>
<gene>
    <name evidence="1" type="ORF">IHE45_05G052100</name>
</gene>
<reference evidence="2" key="1">
    <citation type="journal article" date="2022" name="Nat. Commun.">
        <title>Chromosome evolution and the genetic basis of agronomically important traits in greater yam.</title>
        <authorList>
            <person name="Bredeson J.V."/>
            <person name="Lyons J.B."/>
            <person name="Oniyinde I.O."/>
            <person name="Okereke N.R."/>
            <person name="Kolade O."/>
            <person name="Nnabue I."/>
            <person name="Nwadili C.O."/>
            <person name="Hribova E."/>
            <person name="Parker M."/>
            <person name="Nwogha J."/>
            <person name="Shu S."/>
            <person name="Carlson J."/>
            <person name="Kariba R."/>
            <person name="Muthemba S."/>
            <person name="Knop K."/>
            <person name="Barton G.J."/>
            <person name="Sherwood A.V."/>
            <person name="Lopez-Montes A."/>
            <person name="Asiedu R."/>
            <person name="Jamnadass R."/>
            <person name="Muchugi A."/>
            <person name="Goodstein D."/>
            <person name="Egesi C.N."/>
            <person name="Featherston J."/>
            <person name="Asfaw A."/>
            <person name="Simpson G.G."/>
            <person name="Dolezel J."/>
            <person name="Hendre P.S."/>
            <person name="Van Deynze A."/>
            <person name="Kumar P.L."/>
            <person name="Obidiegwu J.E."/>
            <person name="Bhattacharjee R."/>
            <person name="Rokhsar D.S."/>
        </authorList>
    </citation>
    <scope>NUCLEOTIDE SEQUENCE [LARGE SCALE GENOMIC DNA]</scope>
    <source>
        <strain evidence="2">cv. TDa95/00328</strain>
    </source>
</reference>